<accession>A0A4Q2E0J1</accession>
<feature type="region of interest" description="Disordered" evidence="1">
    <location>
        <begin position="504"/>
        <end position="523"/>
    </location>
</feature>
<dbReference type="EMBL" id="SDEE01000006">
    <property type="protein sequence ID" value="RXW25382.1"/>
    <property type="molecule type" value="Genomic_DNA"/>
</dbReference>
<evidence type="ECO:0000256" key="2">
    <source>
        <dbReference type="SAM" id="Phobius"/>
    </source>
</evidence>
<feature type="transmembrane region" description="Helical" evidence="2">
    <location>
        <begin position="91"/>
        <end position="114"/>
    </location>
</feature>
<feature type="region of interest" description="Disordered" evidence="1">
    <location>
        <begin position="566"/>
        <end position="592"/>
    </location>
</feature>
<feature type="transmembrane region" description="Helical" evidence="2">
    <location>
        <begin position="126"/>
        <end position="149"/>
    </location>
</feature>
<keyword evidence="2" id="KW-0812">Transmembrane</keyword>
<evidence type="ECO:0000256" key="1">
    <source>
        <dbReference type="SAM" id="MobiDB-lite"/>
    </source>
</evidence>
<dbReference type="GO" id="GO:0006508">
    <property type="term" value="P:proteolysis"/>
    <property type="evidence" value="ECO:0007669"/>
    <property type="project" value="InterPro"/>
</dbReference>
<name>A0A4Q2E0J1_9AGAR</name>
<dbReference type="STRING" id="2316362.A0A4Q2E0J1"/>
<dbReference type="Gene3D" id="3.40.50.1460">
    <property type="match status" value="1"/>
</dbReference>
<dbReference type="Pfam" id="PF00656">
    <property type="entry name" value="Peptidase_C14"/>
    <property type="match status" value="1"/>
</dbReference>
<feature type="transmembrane region" description="Helical" evidence="2">
    <location>
        <begin position="302"/>
        <end position="329"/>
    </location>
</feature>
<feature type="domain" description="Peptidase C14 caspase" evidence="3">
    <location>
        <begin position="406"/>
        <end position="706"/>
    </location>
</feature>
<reference evidence="4 5" key="1">
    <citation type="submission" date="2019-01" db="EMBL/GenBank/DDBJ databases">
        <title>Draft genome sequence of Psathyrella aberdarensis IHI B618.</title>
        <authorList>
            <person name="Buettner E."/>
            <person name="Kellner H."/>
        </authorList>
    </citation>
    <scope>NUCLEOTIDE SEQUENCE [LARGE SCALE GENOMIC DNA]</scope>
    <source>
        <strain evidence="4 5">IHI B618</strain>
    </source>
</reference>
<keyword evidence="2" id="KW-1133">Transmembrane helix</keyword>
<keyword evidence="5" id="KW-1185">Reference proteome</keyword>
<feature type="region of interest" description="Disordered" evidence="1">
    <location>
        <begin position="195"/>
        <end position="224"/>
    </location>
</feature>
<organism evidence="4 5">
    <name type="scientific">Candolleomyces aberdarensis</name>
    <dbReference type="NCBI Taxonomy" id="2316362"/>
    <lineage>
        <taxon>Eukaryota</taxon>
        <taxon>Fungi</taxon>
        <taxon>Dikarya</taxon>
        <taxon>Basidiomycota</taxon>
        <taxon>Agaricomycotina</taxon>
        <taxon>Agaricomycetes</taxon>
        <taxon>Agaricomycetidae</taxon>
        <taxon>Agaricales</taxon>
        <taxon>Agaricineae</taxon>
        <taxon>Psathyrellaceae</taxon>
        <taxon>Candolleomyces</taxon>
    </lineage>
</organism>
<comment type="caution">
    <text evidence="4">The sequence shown here is derived from an EMBL/GenBank/DDBJ whole genome shotgun (WGS) entry which is preliminary data.</text>
</comment>
<dbReference type="GO" id="GO:0004197">
    <property type="term" value="F:cysteine-type endopeptidase activity"/>
    <property type="evidence" value="ECO:0007669"/>
    <property type="project" value="InterPro"/>
</dbReference>
<evidence type="ECO:0000313" key="4">
    <source>
        <dbReference type="EMBL" id="RXW25382.1"/>
    </source>
</evidence>
<keyword evidence="2" id="KW-0472">Membrane</keyword>
<dbReference type="InterPro" id="IPR011600">
    <property type="entry name" value="Pept_C14_caspase"/>
</dbReference>
<evidence type="ECO:0000259" key="3">
    <source>
        <dbReference type="Pfam" id="PF00656"/>
    </source>
</evidence>
<sequence length="746" mass="82228">MSIFGSLGIAKAGLIVLWGSIDTRWFPGPSLLRNAGFTPSGIGELLVHVAEDFRHLYSAEDKLRCVLSKKRIRSVEINLLSKDFILWNIRLVCATVFLSIFALLPYIFVIIQFLPDQPFQETWLFPILRIVGCDIVAISIQFIFQLRILEETYCRIRFLATDAFLKDHGKALPPFWDPNECSRSILKQLRSLCHDSPEPSGTGKSSTPNHILPTAVPGHRSTNPTILDDHTKKCVRGRTLSSFSFPLYDPQNGEQPLSPTRVSASPIEAPPSNSIIAEKALAESQPAVTAVRSGTHIVTTTLFLCACQVALSFGLVLIVVGYIGCFSVVQASPRAGSKGVLVWLICEALLAIIRTLVWAANPKWDDAKSPIALEKVRTTKDGAEVQKKSSYGIGWMLNAVTADDMHALIVGINEYKSSSFRDLTECVPDAKRVASYLEDALLVPRDQIATLYDSQATKERIIEELEALSRKASVAQDAPIIIYFASHSFVKPDNKRAYLVPHAPKVNNQTPSHNDSEGDPSSELADACISYDNIVDILRRIAEEKTDNIILILDSCHAGAMGKNEKFDNRVTSSPPPSPHPHSPSRGIAFEESPTKKSYYDVVVNEVGESSSDGHTPETQSDYHFRTISPAKRPARLTKKTTEILVGHSSHILIAGTGADDVAREQRNHGGNFTRSLLESLEESNTLGEMTYKKLIDQINGKMSGTGQEAICTSIYQNRLLFNGLFSRRVTEDGVTPVITVQYSDL</sequence>
<evidence type="ECO:0000313" key="5">
    <source>
        <dbReference type="Proteomes" id="UP000290288"/>
    </source>
</evidence>
<gene>
    <name evidence="4" type="ORF">EST38_g460</name>
</gene>
<dbReference type="Proteomes" id="UP000290288">
    <property type="component" value="Unassembled WGS sequence"/>
</dbReference>
<proteinExistence type="predicted"/>
<dbReference type="OrthoDB" id="3032844at2759"/>
<dbReference type="AlphaFoldDB" id="A0A4Q2E0J1"/>
<feature type="transmembrane region" description="Helical" evidence="2">
    <location>
        <begin position="341"/>
        <end position="360"/>
    </location>
</feature>
<protein>
    <recommendedName>
        <fullName evidence="3">Peptidase C14 caspase domain-containing protein</fullName>
    </recommendedName>
</protein>